<dbReference type="EMBL" id="KZ613477">
    <property type="protein sequence ID" value="PMD22437.1"/>
    <property type="molecule type" value="Genomic_DNA"/>
</dbReference>
<gene>
    <name evidence="1" type="ORF">NA56DRAFT_570371</name>
</gene>
<dbReference type="InterPro" id="IPR047121">
    <property type="entry name" value="YjiB-like"/>
</dbReference>
<proteinExistence type="predicted"/>
<dbReference type="Gene3D" id="2.60.120.10">
    <property type="entry name" value="Jelly Rolls"/>
    <property type="match status" value="1"/>
</dbReference>
<dbReference type="Proteomes" id="UP000235672">
    <property type="component" value="Unassembled WGS sequence"/>
</dbReference>
<sequence>MPSATAICPLKTYSITKSTPHVPNSRFPVLVYRSVLPANPTPESICTAIEPNDWIKGGVFKHYPAHHFHSVTHELYAVFKGHSRLLLGRGPLDAVRGDGDLMVELGVGDCIVLPAGVAHCCLESSPDYEYVGLYPNGSPHYDNNFCKADEQETREKAANARSVPLPMTDPVFGAGGPLVEIWGKAEMGE</sequence>
<name>A0A2J6Q824_9HELO</name>
<evidence type="ECO:0008006" key="3">
    <source>
        <dbReference type="Google" id="ProtNLM"/>
    </source>
</evidence>
<dbReference type="PANTHER" id="PTHR36448">
    <property type="entry name" value="BLR7373 PROTEIN"/>
    <property type="match status" value="1"/>
</dbReference>
<evidence type="ECO:0000313" key="2">
    <source>
        <dbReference type="Proteomes" id="UP000235672"/>
    </source>
</evidence>
<organism evidence="1 2">
    <name type="scientific">Hyaloscypha hepaticicola</name>
    <dbReference type="NCBI Taxonomy" id="2082293"/>
    <lineage>
        <taxon>Eukaryota</taxon>
        <taxon>Fungi</taxon>
        <taxon>Dikarya</taxon>
        <taxon>Ascomycota</taxon>
        <taxon>Pezizomycotina</taxon>
        <taxon>Leotiomycetes</taxon>
        <taxon>Helotiales</taxon>
        <taxon>Hyaloscyphaceae</taxon>
        <taxon>Hyaloscypha</taxon>
    </lineage>
</organism>
<dbReference type="InterPro" id="IPR014710">
    <property type="entry name" value="RmlC-like_jellyroll"/>
</dbReference>
<dbReference type="CDD" id="cd02219">
    <property type="entry name" value="cupin_YjlB-like"/>
    <property type="match status" value="1"/>
</dbReference>
<keyword evidence="2" id="KW-1185">Reference proteome</keyword>
<evidence type="ECO:0000313" key="1">
    <source>
        <dbReference type="EMBL" id="PMD22437.1"/>
    </source>
</evidence>
<accession>A0A2J6Q824</accession>
<dbReference type="PANTHER" id="PTHR36448:SF2">
    <property type="entry name" value="CUPIN TYPE-1 DOMAIN-CONTAINING PROTEIN"/>
    <property type="match status" value="1"/>
</dbReference>
<reference evidence="1 2" key="1">
    <citation type="submission" date="2016-05" db="EMBL/GenBank/DDBJ databases">
        <title>A degradative enzymes factory behind the ericoid mycorrhizal symbiosis.</title>
        <authorList>
            <consortium name="DOE Joint Genome Institute"/>
            <person name="Martino E."/>
            <person name="Morin E."/>
            <person name="Grelet G."/>
            <person name="Kuo A."/>
            <person name="Kohler A."/>
            <person name="Daghino S."/>
            <person name="Barry K."/>
            <person name="Choi C."/>
            <person name="Cichocki N."/>
            <person name="Clum A."/>
            <person name="Copeland A."/>
            <person name="Hainaut M."/>
            <person name="Haridas S."/>
            <person name="Labutti K."/>
            <person name="Lindquist E."/>
            <person name="Lipzen A."/>
            <person name="Khouja H.-R."/>
            <person name="Murat C."/>
            <person name="Ohm R."/>
            <person name="Olson A."/>
            <person name="Spatafora J."/>
            <person name="Veneault-Fourrey C."/>
            <person name="Henrissat B."/>
            <person name="Grigoriev I."/>
            <person name="Martin F."/>
            <person name="Perotto S."/>
        </authorList>
    </citation>
    <scope>NUCLEOTIDE SEQUENCE [LARGE SCALE GENOMIC DNA]</scope>
    <source>
        <strain evidence="1 2">UAMH 7357</strain>
    </source>
</reference>
<dbReference type="AlphaFoldDB" id="A0A2J6Q824"/>
<dbReference type="SUPFAM" id="SSF51182">
    <property type="entry name" value="RmlC-like cupins"/>
    <property type="match status" value="1"/>
</dbReference>
<protein>
    <recommendedName>
        <fullName evidence="3">Cupin type-1 domain-containing protein</fullName>
    </recommendedName>
</protein>
<dbReference type="OrthoDB" id="2446447at2759"/>
<dbReference type="InterPro" id="IPR011051">
    <property type="entry name" value="RmlC_Cupin_sf"/>
</dbReference>